<keyword evidence="1" id="KW-0812">Transmembrane</keyword>
<keyword evidence="1" id="KW-0472">Membrane</keyword>
<evidence type="ECO:0000313" key="3">
    <source>
        <dbReference type="Proteomes" id="UP000318212"/>
    </source>
</evidence>
<dbReference type="EMBL" id="VICE01000156">
    <property type="protein sequence ID" value="TQD38722.1"/>
    <property type="molecule type" value="Genomic_DNA"/>
</dbReference>
<evidence type="ECO:0008006" key="4">
    <source>
        <dbReference type="Google" id="ProtNLM"/>
    </source>
</evidence>
<evidence type="ECO:0000256" key="1">
    <source>
        <dbReference type="SAM" id="Phobius"/>
    </source>
</evidence>
<feature type="transmembrane region" description="Helical" evidence="1">
    <location>
        <begin position="182"/>
        <end position="201"/>
    </location>
</feature>
<dbReference type="RefSeq" id="WP_141519779.1">
    <property type="nucleotide sequence ID" value="NZ_VICE01000156.1"/>
</dbReference>
<feature type="transmembrane region" description="Helical" evidence="1">
    <location>
        <begin position="138"/>
        <end position="162"/>
    </location>
</feature>
<feature type="transmembrane region" description="Helical" evidence="1">
    <location>
        <begin position="73"/>
        <end position="92"/>
    </location>
</feature>
<feature type="transmembrane region" description="Helical" evidence="1">
    <location>
        <begin position="44"/>
        <end position="61"/>
    </location>
</feature>
<evidence type="ECO:0000313" key="2">
    <source>
        <dbReference type="EMBL" id="TQD38722.1"/>
    </source>
</evidence>
<proteinExistence type="predicted"/>
<dbReference type="AlphaFoldDB" id="A0A507ZYR0"/>
<dbReference type="Proteomes" id="UP000318212">
    <property type="component" value="Unassembled WGS sequence"/>
</dbReference>
<keyword evidence="3" id="KW-1185">Reference proteome</keyword>
<keyword evidence="1" id="KW-1133">Transmembrane helix</keyword>
<gene>
    <name evidence="2" type="ORF">FKV25_15960</name>
</gene>
<reference evidence="2 3" key="1">
    <citation type="submission" date="2019-06" db="EMBL/GenBank/DDBJ databases">
        <title>Lysobacter alkalisoli sp. nov. isolated from saline soil.</title>
        <authorList>
            <person name="Sun J.-Q."/>
            <person name="Xu L."/>
        </authorList>
    </citation>
    <scope>NUCLEOTIDE SEQUENCE [LARGE SCALE GENOMIC DNA]</scope>
    <source>
        <strain evidence="2 3">JCM 31130</strain>
    </source>
</reference>
<comment type="caution">
    <text evidence="2">The sequence shown here is derived from an EMBL/GenBank/DDBJ whole genome shotgun (WGS) entry which is preliminary data.</text>
</comment>
<organism evidence="2 3">
    <name type="scientific">Marilutibacter aestuarii</name>
    <dbReference type="NCBI Taxonomy" id="1706195"/>
    <lineage>
        <taxon>Bacteria</taxon>
        <taxon>Pseudomonadati</taxon>
        <taxon>Pseudomonadota</taxon>
        <taxon>Gammaproteobacteria</taxon>
        <taxon>Lysobacterales</taxon>
        <taxon>Lysobacteraceae</taxon>
        <taxon>Marilutibacter</taxon>
    </lineage>
</organism>
<feature type="transmembrane region" description="Helical" evidence="1">
    <location>
        <begin position="112"/>
        <end position="131"/>
    </location>
</feature>
<protein>
    <recommendedName>
        <fullName evidence="4">DUF4234 domain-containing protein</fullName>
    </recommendedName>
</protein>
<accession>A0A507ZYR0</accession>
<name>A0A507ZYR0_9GAMM</name>
<dbReference type="OrthoDB" id="8750132at2"/>
<sequence>MTHDAIADGEALQRDVYAPPAARIEQPSAGADRAEFHVVAGTKLLLLYALTFGYYQIYWSYKQWTHYRRHHRVAMSPVVRALFPVFFMHSLTGKVDARLRGEGGGHAWRPTALATAFVLLQLASISAARAAPFTQSPLVFGLGAWACTLLVGLVLWRIQMAINAAGGDPEGRSNARFTSANVIWMLLGGFAWLLFLTDFALRLMGPVMVDVELPRA</sequence>